<sequence length="131" mass="14295">MYTTELQKPCAHYIEEDEEEGGVDERADCSFEIAIEVGGLCGVILKDYLGVLGFKYMVWSEGTVCNRGEIEDEGVKVERESANQMVGDISHPVQRQANGAIEGPAHVEAQASSDIEGPTTQARNSELESDE</sequence>
<reference evidence="3" key="1">
    <citation type="submission" date="2019-07" db="EMBL/GenBank/DDBJ databases">
        <title>De Novo Assembly of kiwifruit Actinidia rufa.</title>
        <authorList>
            <person name="Sugita-Konishi S."/>
            <person name="Sato K."/>
            <person name="Mori E."/>
            <person name="Abe Y."/>
            <person name="Kisaki G."/>
            <person name="Hamano K."/>
            <person name="Suezawa K."/>
            <person name="Otani M."/>
            <person name="Fukuda T."/>
            <person name="Manabe T."/>
            <person name="Gomi K."/>
            <person name="Tabuchi M."/>
            <person name="Akimitsu K."/>
            <person name="Kataoka I."/>
        </authorList>
    </citation>
    <scope>NUCLEOTIDE SEQUENCE [LARGE SCALE GENOMIC DNA]</scope>
    <source>
        <strain evidence="3">cv. Fuchu</strain>
    </source>
</reference>
<evidence type="ECO:0000313" key="3">
    <source>
        <dbReference type="Proteomes" id="UP000585474"/>
    </source>
</evidence>
<dbReference type="EMBL" id="BJWL01000246">
    <property type="protein sequence ID" value="GFS36238.1"/>
    <property type="molecule type" value="Genomic_DNA"/>
</dbReference>
<evidence type="ECO:0000256" key="1">
    <source>
        <dbReference type="SAM" id="MobiDB-lite"/>
    </source>
</evidence>
<organism evidence="2 3">
    <name type="scientific">Actinidia rufa</name>
    <dbReference type="NCBI Taxonomy" id="165716"/>
    <lineage>
        <taxon>Eukaryota</taxon>
        <taxon>Viridiplantae</taxon>
        <taxon>Streptophyta</taxon>
        <taxon>Embryophyta</taxon>
        <taxon>Tracheophyta</taxon>
        <taxon>Spermatophyta</taxon>
        <taxon>Magnoliopsida</taxon>
        <taxon>eudicotyledons</taxon>
        <taxon>Gunneridae</taxon>
        <taxon>Pentapetalae</taxon>
        <taxon>asterids</taxon>
        <taxon>Ericales</taxon>
        <taxon>Actinidiaceae</taxon>
        <taxon>Actinidia</taxon>
    </lineage>
</organism>
<evidence type="ECO:0000313" key="2">
    <source>
        <dbReference type="EMBL" id="GFS36238.1"/>
    </source>
</evidence>
<proteinExistence type="predicted"/>
<accession>A0A7J0DJF9</accession>
<feature type="region of interest" description="Disordered" evidence="1">
    <location>
        <begin position="99"/>
        <end position="131"/>
    </location>
</feature>
<comment type="caution">
    <text evidence="2">The sequence shown here is derived from an EMBL/GenBank/DDBJ whole genome shotgun (WGS) entry which is preliminary data.</text>
</comment>
<keyword evidence="3" id="KW-1185">Reference proteome</keyword>
<dbReference type="Proteomes" id="UP000585474">
    <property type="component" value="Unassembled WGS sequence"/>
</dbReference>
<protein>
    <submittedName>
        <fullName evidence="2">Uncharacterized protein</fullName>
    </submittedName>
</protein>
<feature type="compositionally biased region" description="Polar residues" evidence="1">
    <location>
        <begin position="110"/>
        <end position="124"/>
    </location>
</feature>
<dbReference type="AlphaFoldDB" id="A0A7J0DJF9"/>
<dbReference type="OrthoDB" id="10009287at2759"/>
<name>A0A7J0DJF9_9ERIC</name>
<gene>
    <name evidence="2" type="ORF">Acr_00g0044880</name>
</gene>